<dbReference type="CTD" id="282973"/>
<evidence type="ECO:0000256" key="1">
    <source>
        <dbReference type="ARBA" id="ARBA00005239"/>
    </source>
</evidence>
<sequence length="791" mass="92679">MSKKGPGGRNKGERPDALGALQAANEELRAKLTDIQIELQQEKSKVSKLEREKTQEVRHEQNKSTVVVTELRAKLHEEKLKELHSVRETLLRQHEQELMRVIKIKDGEIQRLQGLVAALRDGPADKLRSALVVEVREEARRGFESERGRLQQEILELKGAKRQMEDALSTAVQADKTKAAEIRSVYHLHQEEINRIKRECEREIRRLGQQLDEKDARRFQLKIAELSAIIRKLEDRNALLSEERNELLKRLREAESQYKPILDKNRRLTHKNEELAHAFRRMENKLRFVTQENIEMTQHVFLQRRSGSIRRPSSLNALDQSQDEREIEFLKLQVLEQQNIIDDLSKALETAGYVKSVIERDMLLRYRRQDSGRRRKNKAGKPVIETFFGYDEEASMDSDGSSHSYHTDRTPCTPDDDLEEGMIREETELRFRQLTMEYQALQRAYALLQEQVGGTFDAEKEVKTREQMQAELIRYQTRVQDLECVLSQQGQDMKWIEEKQALYQRNQGLVEKIKHMESEEHRLRNEIQDIKDQNELLEFRILELEERERRSPAINFHNIYFREGVSPLQIYCEAEGVTDISISELMKKLDILGDNAVSTLSNEEQVVVIHARTVLTLAERWLEQIEVTKSALQQKMLDIESEKDLFSKQKGYLDDELDYRKQSVDQAHKRILELEAMLFDALQQEAGAKVSELLSEDQREALQRAVEQWRRQVLSELRERDTQILRERMELVQHAQQRIKELEEWIGAQKRQIKELEEKPSFFGRSFSGQPDQGCRLFCLSDVSDERATAG</sequence>
<dbReference type="Pfam" id="PF16034">
    <property type="entry name" value="JAKMIP_CC3"/>
    <property type="match status" value="1"/>
</dbReference>
<dbReference type="InterPro" id="IPR031994">
    <property type="entry name" value="JAKMIP_C"/>
</dbReference>
<feature type="coiled-coil region" evidence="3">
    <location>
        <begin position="424"/>
        <end position="547"/>
    </location>
</feature>
<dbReference type="RefSeq" id="XP_042559328.1">
    <property type="nucleotide sequence ID" value="XM_042703394.1"/>
</dbReference>
<evidence type="ECO:0000256" key="2">
    <source>
        <dbReference type="ARBA" id="ARBA00023054"/>
    </source>
</evidence>
<evidence type="ECO:0000256" key="4">
    <source>
        <dbReference type="SAM" id="MobiDB-lite"/>
    </source>
</evidence>
<evidence type="ECO:0000256" key="3">
    <source>
        <dbReference type="SAM" id="Coils"/>
    </source>
</evidence>
<dbReference type="GeneID" id="105903308"/>
<evidence type="ECO:0000259" key="5">
    <source>
        <dbReference type="Pfam" id="PF16034"/>
    </source>
</evidence>
<dbReference type="GO" id="GO:0019900">
    <property type="term" value="F:kinase binding"/>
    <property type="evidence" value="ECO:0007669"/>
    <property type="project" value="InterPro"/>
</dbReference>
<keyword evidence="6" id="KW-1185">Reference proteome</keyword>
<name>A0A8M1KAQ2_CLUHA</name>
<feature type="coiled-coil region" evidence="3">
    <location>
        <begin position="147"/>
        <end position="292"/>
    </location>
</feature>
<comment type="similarity">
    <text evidence="1">Belongs to the JAKMIP family.</text>
</comment>
<dbReference type="PANTHER" id="PTHR18935:SF9">
    <property type="entry name" value="JANUS KINASE AND MICROTUBULE-INTERACTING PROTEIN 3"/>
    <property type="match status" value="1"/>
</dbReference>
<dbReference type="PANTHER" id="PTHR18935">
    <property type="entry name" value="GOLGIN SUBFAMILY A MEMBER 4-LIKE ISOFORM X1"/>
    <property type="match status" value="1"/>
</dbReference>
<organism evidence="6 7">
    <name type="scientific">Clupea harengus</name>
    <name type="common">Atlantic herring</name>
    <dbReference type="NCBI Taxonomy" id="7950"/>
    <lineage>
        <taxon>Eukaryota</taxon>
        <taxon>Metazoa</taxon>
        <taxon>Chordata</taxon>
        <taxon>Craniata</taxon>
        <taxon>Vertebrata</taxon>
        <taxon>Euteleostomi</taxon>
        <taxon>Actinopterygii</taxon>
        <taxon>Neopterygii</taxon>
        <taxon>Teleostei</taxon>
        <taxon>Clupei</taxon>
        <taxon>Clupeiformes</taxon>
        <taxon>Clupeoidei</taxon>
        <taxon>Clupeidae</taxon>
        <taxon>Clupea</taxon>
    </lineage>
</organism>
<dbReference type="AlphaFoldDB" id="A0A8M1KAQ2"/>
<keyword evidence="2 3" id="KW-0175">Coiled coil</keyword>
<reference evidence="7" key="1">
    <citation type="submission" date="2025-08" db="UniProtKB">
        <authorList>
            <consortium name="RefSeq"/>
        </authorList>
    </citation>
    <scope>IDENTIFICATION</scope>
</reference>
<evidence type="ECO:0000313" key="6">
    <source>
        <dbReference type="Proteomes" id="UP000515152"/>
    </source>
</evidence>
<accession>A0A8M1KAQ2</accession>
<gene>
    <name evidence="7" type="primary">jakmip3</name>
</gene>
<dbReference type="InterPro" id="IPR024836">
    <property type="entry name" value="JAKMIP"/>
</dbReference>
<feature type="coiled-coil region" evidence="3">
    <location>
        <begin position="699"/>
        <end position="759"/>
    </location>
</feature>
<feature type="domain" description="Janus kinase and microtubule-interacting protein C-terminal" evidence="5">
    <location>
        <begin position="359"/>
        <end position="555"/>
    </location>
</feature>
<protein>
    <submittedName>
        <fullName evidence="7">Janus kinase and microtubule-interacting protein 3 isoform X15</fullName>
    </submittedName>
</protein>
<dbReference type="GO" id="GO:0008017">
    <property type="term" value="F:microtubule binding"/>
    <property type="evidence" value="ECO:0007669"/>
    <property type="project" value="InterPro"/>
</dbReference>
<dbReference type="GO" id="GO:0016301">
    <property type="term" value="F:kinase activity"/>
    <property type="evidence" value="ECO:0007669"/>
    <property type="project" value="UniProtKB-KW"/>
</dbReference>
<feature type="coiled-coil region" evidence="3">
    <location>
        <begin position="18"/>
        <end position="93"/>
    </location>
</feature>
<evidence type="ECO:0000313" key="7">
    <source>
        <dbReference type="RefSeq" id="XP_042559328.1"/>
    </source>
</evidence>
<dbReference type="Proteomes" id="UP000515152">
    <property type="component" value="Chromosome 23"/>
</dbReference>
<feature type="region of interest" description="Disordered" evidence="4">
    <location>
        <begin position="395"/>
        <end position="418"/>
    </location>
</feature>
<keyword evidence="7" id="KW-0808">Transferase</keyword>
<proteinExistence type="inferred from homology"/>
<keyword evidence="7" id="KW-0418">Kinase</keyword>